<dbReference type="InterPro" id="IPR015947">
    <property type="entry name" value="PUA-like_sf"/>
</dbReference>
<sequence>MGYWLLKSEPQTFSLADLEMAPDRTTPWEGVRNYQARNFLRDGLQVGDEAFFYHSGTARPAVVGIVQVVRAGYPDTTAWDPASPYHDPGSTPDHPRWHRVDVRFVRRLRRAVTLAELKRYRDLLGDFALLRPGSRLSVLPVTAEQWAFILEREAQAPP</sequence>
<dbReference type="InterPro" id="IPR047197">
    <property type="entry name" value="THYN1-like_EVE"/>
</dbReference>
<evidence type="ECO:0000259" key="1">
    <source>
        <dbReference type="Pfam" id="PF01878"/>
    </source>
</evidence>
<dbReference type="Gene3D" id="3.10.590.10">
    <property type="entry name" value="ph1033 like domains"/>
    <property type="match status" value="1"/>
</dbReference>
<gene>
    <name evidence="2" type="ORF">BN873_p10038</name>
</gene>
<dbReference type="PANTHER" id="PTHR14087:SF7">
    <property type="entry name" value="THYMOCYTE NUCLEAR PROTEIN 1"/>
    <property type="match status" value="1"/>
</dbReference>
<dbReference type="OrthoDB" id="9791347at2"/>
<dbReference type="InterPro" id="IPR052181">
    <property type="entry name" value="5hmC_binding"/>
</dbReference>
<dbReference type="EMBL" id="CBTJ020000113">
    <property type="protein sequence ID" value="CDI04594.1"/>
    <property type="molecule type" value="Genomic_DNA"/>
</dbReference>
<dbReference type="CDD" id="cd21133">
    <property type="entry name" value="EVE"/>
    <property type="match status" value="1"/>
</dbReference>
<organism evidence="2 3">
    <name type="scientific">Candidatus Competibacter denitrificans Run_A_D11</name>
    <dbReference type="NCBI Taxonomy" id="1400863"/>
    <lineage>
        <taxon>Bacteria</taxon>
        <taxon>Pseudomonadati</taxon>
        <taxon>Pseudomonadota</taxon>
        <taxon>Gammaproteobacteria</taxon>
        <taxon>Candidatus Competibacteraceae</taxon>
        <taxon>Candidatus Competibacter</taxon>
    </lineage>
</organism>
<reference evidence="2" key="2">
    <citation type="submission" date="2014-03" db="EMBL/GenBank/DDBJ databases">
        <title>Candidatus Competibacter-lineage genomes retrieved from metagenomes reveal functional metabolic diversity.</title>
        <authorList>
            <person name="McIlroy S.J."/>
            <person name="Albertsen M."/>
            <person name="Andresen E.K."/>
            <person name="Saunders A.M."/>
            <person name="Kristiansen R."/>
            <person name="Stokholm-Bjerregaard M."/>
            <person name="Nielsen K.L."/>
            <person name="Nielsen P.H."/>
        </authorList>
    </citation>
    <scope>NUCLEOTIDE SEQUENCE</scope>
    <source>
        <strain evidence="2">Run_A_D11</strain>
    </source>
</reference>
<dbReference type="AlphaFoldDB" id="W6MC11"/>
<dbReference type="InterPro" id="IPR002740">
    <property type="entry name" value="EVE_domain"/>
</dbReference>
<dbReference type="SUPFAM" id="SSF88697">
    <property type="entry name" value="PUA domain-like"/>
    <property type="match status" value="1"/>
</dbReference>
<reference evidence="2" key="1">
    <citation type="submission" date="2013-07" db="EMBL/GenBank/DDBJ databases">
        <authorList>
            <person name="McIlroy S."/>
        </authorList>
    </citation>
    <scope>NUCLEOTIDE SEQUENCE [LARGE SCALE GENOMIC DNA]</scope>
    <source>
        <strain evidence="2">Run_A_D11</strain>
    </source>
</reference>
<evidence type="ECO:0000313" key="3">
    <source>
        <dbReference type="Proteomes" id="UP000035760"/>
    </source>
</evidence>
<keyword evidence="3" id="KW-1185">Reference proteome</keyword>
<accession>W6MC11</accession>
<dbReference type="Proteomes" id="UP000035760">
    <property type="component" value="Unassembled WGS sequence"/>
</dbReference>
<proteinExistence type="predicted"/>
<dbReference type="PANTHER" id="PTHR14087">
    <property type="entry name" value="THYMOCYTE NUCLEAR PROTEIN 1"/>
    <property type="match status" value="1"/>
</dbReference>
<feature type="domain" description="EVE" evidence="1">
    <location>
        <begin position="3"/>
        <end position="151"/>
    </location>
</feature>
<dbReference type="Pfam" id="PF01878">
    <property type="entry name" value="EVE"/>
    <property type="match status" value="1"/>
</dbReference>
<evidence type="ECO:0000313" key="2">
    <source>
        <dbReference type="EMBL" id="CDI04594.1"/>
    </source>
</evidence>
<comment type="caution">
    <text evidence="2">The sequence shown here is derived from an EMBL/GenBank/DDBJ whole genome shotgun (WGS) entry which is preliminary data.</text>
</comment>
<protein>
    <recommendedName>
        <fullName evidence="1">EVE domain-containing protein</fullName>
    </recommendedName>
</protein>
<name>W6MC11_9GAMM</name>